<evidence type="ECO:0008006" key="4">
    <source>
        <dbReference type="Google" id="ProtNLM"/>
    </source>
</evidence>
<dbReference type="EMBL" id="DYUC01000095">
    <property type="protein sequence ID" value="HJG87242.1"/>
    <property type="molecule type" value="Genomic_DNA"/>
</dbReference>
<reference evidence="2" key="1">
    <citation type="journal article" date="2021" name="PeerJ">
        <title>Extensive microbial diversity within the chicken gut microbiome revealed by metagenomics and culture.</title>
        <authorList>
            <person name="Gilroy R."/>
            <person name="Ravi A."/>
            <person name="Getino M."/>
            <person name="Pursley I."/>
            <person name="Horton D.L."/>
            <person name="Alikhan N.F."/>
            <person name="Baker D."/>
            <person name="Gharbi K."/>
            <person name="Hall N."/>
            <person name="Watson M."/>
            <person name="Adriaenssens E.M."/>
            <person name="Foster-Nyarko E."/>
            <person name="Jarju S."/>
            <person name="Secka A."/>
            <person name="Antonio M."/>
            <person name="Oren A."/>
            <person name="Chaudhuri R.R."/>
            <person name="La Ragione R."/>
            <person name="Hildebrand F."/>
            <person name="Pallen M.J."/>
        </authorList>
    </citation>
    <scope>NUCLEOTIDE SEQUENCE</scope>
    <source>
        <strain evidence="2">CHK179-5677</strain>
    </source>
</reference>
<dbReference type="Proteomes" id="UP000760668">
    <property type="component" value="Unassembled WGS sequence"/>
</dbReference>
<feature type="chain" id="PRO_5037364650" description="Lipoprotein" evidence="1">
    <location>
        <begin position="21"/>
        <end position="250"/>
    </location>
</feature>
<accession>A0A921MN27</accession>
<gene>
    <name evidence="2" type="ORF">K8V01_09520</name>
</gene>
<reference evidence="2" key="2">
    <citation type="submission" date="2021-09" db="EMBL/GenBank/DDBJ databases">
        <authorList>
            <person name="Gilroy R."/>
        </authorList>
    </citation>
    <scope>NUCLEOTIDE SEQUENCE</scope>
    <source>
        <strain evidence="2">CHK179-5677</strain>
    </source>
</reference>
<dbReference type="RefSeq" id="WP_295368045.1">
    <property type="nucleotide sequence ID" value="NZ_DYUC01000095.1"/>
</dbReference>
<comment type="caution">
    <text evidence="2">The sequence shown here is derived from an EMBL/GenBank/DDBJ whole genome shotgun (WGS) entry which is preliminary data.</text>
</comment>
<evidence type="ECO:0000313" key="2">
    <source>
        <dbReference type="EMBL" id="HJG87242.1"/>
    </source>
</evidence>
<feature type="signal peptide" evidence="1">
    <location>
        <begin position="1"/>
        <end position="20"/>
    </location>
</feature>
<dbReference type="AlphaFoldDB" id="A0A921MN27"/>
<sequence>MKIRLLALALTGLLVLTACARKQFTLTVRIVDGAETGALMVADLDGGSGIYRLGADDGPVTIDGHPATPDDLADGMKITITFDGTVQYSCPAGFYEVYALDGDGSSVDDRCCGLYLQVLNDLWAAEPSLNEGAKQLAVDLSGLTDLTPGEKAGLAWRFGEDCRLSPAMEVPLEVLWQEGYLTPMTEGGEEDPNLCAWEDGCLFSITGDAETGFEARKWRSGTDSYAFSDCTAQMAEDGSWTYTVGEAGAP</sequence>
<proteinExistence type="predicted"/>
<dbReference type="PROSITE" id="PS51257">
    <property type="entry name" value="PROKAR_LIPOPROTEIN"/>
    <property type="match status" value="1"/>
</dbReference>
<protein>
    <recommendedName>
        <fullName evidence="4">Lipoprotein</fullName>
    </recommendedName>
</protein>
<keyword evidence="1" id="KW-0732">Signal</keyword>
<evidence type="ECO:0000256" key="1">
    <source>
        <dbReference type="SAM" id="SignalP"/>
    </source>
</evidence>
<name>A0A921MN27_9FIRM</name>
<organism evidence="2 3">
    <name type="scientific">Pseudoflavonifractor capillosus</name>
    <dbReference type="NCBI Taxonomy" id="106588"/>
    <lineage>
        <taxon>Bacteria</taxon>
        <taxon>Bacillati</taxon>
        <taxon>Bacillota</taxon>
        <taxon>Clostridia</taxon>
        <taxon>Eubacteriales</taxon>
        <taxon>Oscillospiraceae</taxon>
        <taxon>Pseudoflavonifractor</taxon>
    </lineage>
</organism>
<evidence type="ECO:0000313" key="3">
    <source>
        <dbReference type="Proteomes" id="UP000760668"/>
    </source>
</evidence>